<organism evidence="11 12">
    <name type="scientific">Colletotrichum sublineola</name>
    <name type="common">Sorghum anthracnose fungus</name>
    <dbReference type="NCBI Taxonomy" id="1173701"/>
    <lineage>
        <taxon>Eukaryota</taxon>
        <taxon>Fungi</taxon>
        <taxon>Dikarya</taxon>
        <taxon>Ascomycota</taxon>
        <taxon>Pezizomycotina</taxon>
        <taxon>Sordariomycetes</taxon>
        <taxon>Hypocreomycetidae</taxon>
        <taxon>Glomerellales</taxon>
        <taxon>Glomerellaceae</taxon>
        <taxon>Colletotrichum</taxon>
        <taxon>Colletotrichum graminicola species complex</taxon>
    </lineage>
</organism>
<evidence type="ECO:0000313" key="11">
    <source>
        <dbReference type="EMBL" id="KDN72077.1"/>
    </source>
</evidence>
<evidence type="ECO:0000256" key="1">
    <source>
        <dbReference type="ARBA" id="ARBA00001971"/>
    </source>
</evidence>
<dbReference type="PANTHER" id="PTHR46206:SF2">
    <property type="entry name" value="CYTOCHROME P450 MONOOXYGENASE AUSG-RELATED"/>
    <property type="match status" value="1"/>
</dbReference>
<keyword evidence="6 8" id="KW-0408">Iron</keyword>
<keyword evidence="10" id="KW-0472">Membrane</keyword>
<evidence type="ECO:0000256" key="10">
    <source>
        <dbReference type="SAM" id="Phobius"/>
    </source>
</evidence>
<sequence>MVNSCGFFTGPSKTPGVMSSPKPIMLPAATDWIKASSRPSLLLYAVTAILLALLFYTSWSSSNHVRRMPPLINPPKMFDLTYSRSKMQSVTGTEDLMSDARKRFGDKPYSIVTLGGPVMVLPAKFAEEIRNDARLSFTKSAEQDFHAHLPAFRPFGGDITDRLAAMAKTHLTKLIAKTTIPLCDEAARTLEMKIGRSPERRLLVLDWQHLGLEELTLEITSRMAARVTSGQDLCRNETWLRNTIQYTIHAAVAANKLRLFPAPLRYLAHLALPECRAMRTELATARALVTAVVDKRRRERLDAASTGRPMPCYEDAIEWGAEQFRDSPGPSAKDYDPAMFQLQTSVVGLHSSTDLLTQTLINILLHPDIVPPLRREIVDAVGPEGWSKPCLHKLQLMDGVMKETQRLKPLEFITMHRVATSDVYLSDGTLIPKHAHTVVANTTRLDPSIYERPGDFDPFRWVRMRASDKQKHQAPMVSAGINSLGFGYGLHVCPGRFFATDLVKMALCHLMLKYDIELDQDLNPKPYVPMGFFLGHDREVRIKIRKRAEEISIDV</sequence>
<dbReference type="InterPro" id="IPR002403">
    <property type="entry name" value="Cyt_P450_E_grp-IV"/>
</dbReference>
<keyword evidence="10" id="KW-1133">Transmembrane helix</keyword>
<dbReference type="PANTHER" id="PTHR46206">
    <property type="entry name" value="CYTOCHROME P450"/>
    <property type="match status" value="1"/>
</dbReference>
<dbReference type="AlphaFoldDB" id="A0A066XT90"/>
<dbReference type="OMA" id="WLRNTIQ"/>
<comment type="caution">
    <text evidence="11">The sequence shown here is derived from an EMBL/GenBank/DDBJ whole genome shotgun (WGS) entry which is preliminary data.</text>
</comment>
<dbReference type="SUPFAM" id="SSF48264">
    <property type="entry name" value="Cytochrome P450"/>
    <property type="match status" value="1"/>
</dbReference>
<keyword evidence="5 9" id="KW-0560">Oxidoreductase</keyword>
<dbReference type="EMBL" id="JMSE01000059">
    <property type="protein sequence ID" value="KDN72077.1"/>
    <property type="molecule type" value="Genomic_DNA"/>
</dbReference>
<gene>
    <name evidence="11" type="ORF">CSUB01_12261</name>
</gene>
<dbReference type="Proteomes" id="UP000027238">
    <property type="component" value="Unassembled WGS sequence"/>
</dbReference>
<dbReference type="GO" id="GO:0005506">
    <property type="term" value="F:iron ion binding"/>
    <property type="evidence" value="ECO:0007669"/>
    <property type="project" value="InterPro"/>
</dbReference>
<evidence type="ECO:0000256" key="2">
    <source>
        <dbReference type="ARBA" id="ARBA00010617"/>
    </source>
</evidence>
<dbReference type="PROSITE" id="PS00086">
    <property type="entry name" value="CYTOCHROME_P450"/>
    <property type="match status" value="1"/>
</dbReference>
<feature type="binding site" description="axial binding residue" evidence="8">
    <location>
        <position position="493"/>
    </location>
    <ligand>
        <name>heme</name>
        <dbReference type="ChEBI" id="CHEBI:30413"/>
    </ligand>
    <ligandPart>
        <name>Fe</name>
        <dbReference type="ChEBI" id="CHEBI:18248"/>
    </ligandPart>
</feature>
<evidence type="ECO:0000313" key="12">
    <source>
        <dbReference type="Proteomes" id="UP000027238"/>
    </source>
</evidence>
<evidence type="ECO:0000256" key="8">
    <source>
        <dbReference type="PIRSR" id="PIRSR602403-1"/>
    </source>
</evidence>
<dbReference type="InterPro" id="IPR036396">
    <property type="entry name" value="Cyt_P450_sf"/>
</dbReference>
<accession>A0A066XT90</accession>
<evidence type="ECO:0000256" key="5">
    <source>
        <dbReference type="ARBA" id="ARBA00023002"/>
    </source>
</evidence>
<evidence type="ECO:0000256" key="9">
    <source>
        <dbReference type="RuleBase" id="RU000461"/>
    </source>
</evidence>
<evidence type="ECO:0000256" key="7">
    <source>
        <dbReference type="ARBA" id="ARBA00023033"/>
    </source>
</evidence>
<dbReference type="PRINTS" id="PR00465">
    <property type="entry name" value="EP450IV"/>
</dbReference>
<keyword evidence="12" id="KW-1185">Reference proteome</keyword>
<proteinExistence type="inferred from homology"/>
<reference evidence="12" key="1">
    <citation type="journal article" date="2014" name="Genome Announc.">
        <title>Draft genome sequence of Colletotrichum sublineola, a destructive pathogen of cultivated sorghum.</title>
        <authorList>
            <person name="Baroncelli R."/>
            <person name="Sanz-Martin J.M."/>
            <person name="Rech G.E."/>
            <person name="Sukno S.A."/>
            <person name="Thon M.R."/>
        </authorList>
    </citation>
    <scope>NUCLEOTIDE SEQUENCE [LARGE SCALE GENOMIC DNA]</scope>
    <source>
        <strain evidence="12">TX430BB</strain>
    </source>
</reference>
<dbReference type="eggNOG" id="KOG0159">
    <property type="taxonomic scope" value="Eukaryota"/>
</dbReference>
<dbReference type="GO" id="GO:0004497">
    <property type="term" value="F:monooxygenase activity"/>
    <property type="evidence" value="ECO:0007669"/>
    <property type="project" value="UniProtKB-KW"/>
</dbReference>
<comment type="similarity">
    <text evidence="2 9">Belongs to the cytochrome P450 family.</text>
</comment>
<dbReference type="GO" id="GO:0020037">
    <property type="term" value="F:heme binding"/>
    <property type="evidence" value="ECO:0007669"/>
    <property type="project" value="InterPro"/>
</dbReference>
<dbReference type="GO" id="GO:0016705">
    <property type="term" value="F:oxidoreductase activity, acting on paired donors, with incorporation or reduction of molecular oxygen"/>
    <property type="evidence" value="ECO:0007669"/>
    <property type="project" value="InterPro"/>
</dbReference>
<keyword evidence="7 9" id="KW-0503">Monooxygenase</keyword>
<keyword evidence="3 8" id="KW-0349">Heme</keyword>
<dbReference type="Gene3D" id="1.10.630.10">
    <property type="entry name" value="Cytochrome P450"/>
    <property type="match status" value="1"/>
</dbReference>
<dbReference type="STRING" id="1173701.A0A066XT90"/>
<comment type="cofactor">
    <cofactor evidence="1 8">
        <name>heme</name>
        <dbReference type="ChEBI" id="CHEBI:30413"/>
    </cofactor>
</comment>
<dbReference type="InterPro" id="IPR001128">
    <property type="entry name" value="Cyt_P450"/>
</dbReference>
<evidence type="ECO:0000256" key="6">
    <source>
        <dbReference type="ARBA" id="ARBA00023004"/>
    </source>
</evidence>
<keyword evidence="10" id="KW-0812">Transmembrane</keyword>
<keyword evidence="4 8" id="KW-0479">Metal-binding</keyword>
<name>A0A066XT90_COLSU</name>
<evidence type="ECO:0000256" key="3">
    <source>
        <dbReference type="ARBA" id="ARBA00022617"/>
    </source>
</evidence>
<dbReference type="OrthoDB" id="1844152at2759"/>
<dbReference type="Pfam" id="PF00067">
    <property type="entry name" value="p450"/>
    <property type="match status" value="1"/>
</dbReference>
<dbReference type="CDD" id="cd11041">
    <property type="entry name" value="CYP503A1-like"/>
    <property type="match status" value="1"/>
</dbReference>
<dbReference type="InterPro" id="IPR017972">
    <property type="entry name" value="Cyt_P450_CS"/>
</dbReference>
<evidence type="ECO:0000256" key="4">
    <source>
        <dbReference type="ARBA" id="ARBA00022723"/>
    </source>
</evidence>
<protein>
    <submittedName>
        <fullName evidence="11">Putative P450 monooxygenase</fullName>
    </submittedName>
</protein>
<dbReference type="HOGENOM" id="CLU_022195_0_3_1"/>
<feature type="transmembrane region" description="Helical" evidence="10">
    <location>
        <begin position="41"/>
        <end position="59"/>
    </location>
</feature>